<organism evidence="1">
    <name type="scientific">viral metagenome</name>
    <dbReference type="NCBI Taxonomy" id="1070528"/>
    <lineage>
        <taxon>unclassified sequences</taxon>
        <taxon>metagenomes</taxon>
        <taxon>organismal metagenomes</taxon>
    </lineage>
</organism>
<proteinExistence type="predicted"/>
<dbReference type="Pfam" id="PF19075">
    <property type="entry name" value="DUF5771"/>
    <property type="match status" value="1"/>
</dbReference>
<name>A0A6C0K4J2_9ZZZZ</name>
<protein>
    <submittedName>
        <fullName evidence="1">Uncharacterized protein</fullName>
    </submittedName>
</protein>
<reference evidence="1" key="1">
    <citation type="journal article" date="2020" name="Nature">
        <title>Giant virus diversity and host interactions through global metagenomics.</title>
        <authorList>
            <person name="Schulz F."/>
            <person name="Roux S."/>
            <person name="Paez-Espino D."/>
            <person name="Jungbluth S."/>
            <person name="Walsh D.A."/>
            <person name="Denef V.J."/>
            <person name="McMahon K.D."/>
            <person name="Konstantinidis K.T."/>
            <person name="Eloe-Fadrosh E.A."/>
            <person name="Kyrpides N.C."/>
            <person name="Woyke T."/>
        </authorList>
    </citation>
    <scope>NUCLEOTIDE SEQUENCE</scope>
    <source>
        <strain evidence="1">GVMAG-S-1101165-84</strain>
    </source>
</reference>
<dbReference type="InterPro" id="IPR043905">
    <property type="entry name" value="DUF5771"/>
</dbReference>
<evidence type="ECO:0000313" key="1">
    <source>
        <dbReference type="EMBL" id="QHU10984.1"/>
    </source>
</evidence>
<dbReference type="EMBL" id="MN740778">
    <property type="protein sequence ID" value="QHU10984.1"/>
    <property type="molecule type" value="Genomic_DNA"/>
</dbReference>
<accession>A0A6C0K4J2</accession>
<sequence>MVKPTSGNKPCPDGYTYRKGYTRKLAQTILNQGYTVQRKRGKNQMYTAKPKQAEIVVPPSCAKNKSNSGKGVLRKGTLIKYGYSFKLADSQRHKALLSAIEAYGKTSVYNRLHTVAELAKKSQPNVASIFLKDRDWVRGQADLK</sequence>
<dbReference type="AlphaFoldDB" id="A0A6C0K4J2"/>